<proteinExistence type="predicted"/>
<name>A0ABR0MTG5_GOSAR</name>
<feature type="domain" description="RNase H type-1" evidence="1">
    <location>
        <begin position="239"/>
        <end position="357"/>
    </location>
</feature>
<dbReference type="CDD" id="cd06222">
    <property type="entry name" value="RNase_H_like"/>
    <property type="match status" value="1"/>
</dbReference>
<dbReference type="InterPro" id="IPR002156">
    <property type="entry name" value="RNaseH_domain"/>
</dbReference>
<comment type="caution">
    <text evidence="2">The sequence shown here is derived from an EMBL/GenBank/DDBJ whole genome shotgun (WGS) entry which is preliminary data.</text>
</comment>
<keyword evidence="3" id="KW-1185">Reference proteome</keyword>
<dbReference type="Gene3D" id="3.30.420.10">
    <property type="entry name" value="Ribonuclease H-like superfamily/Ribonuclease H"/>
    <property type="match status" value="1"/>
</dbReference>
<dbReference type="EMBL" id="JARKNE010000012">
    <property type="protein sequence ID" value="KAK5777246.1"/>
    <property type="molecule type" value="Genomic_DNA"/>
</dbReference>
<evidence type="ECO:0000313" key="2">
    <source>
        <dbReference type="EMBL" id="KAK5777246.1"/>
    </source>
</evidence>
<organism evidence="2 3">
    <name type="scientific">Gossypium arboreum</name>
    <name type="common">Tree cotton</name>
    <name type="synonym">Gossypium nanking</name>
    <dbReference type="NCBI Taxonomy" id="29729"/>
    <lineage>
        <taxon>Eukaryota</taxon>
        <taxon>Viridiplantae</taxon>
        <taxon>Streptophyta</taxon>
        <taxon>Embryophyta</taxon>
        <taxon>Tracheophyta</taxon>
        <taxon>Spermatophyta</taxon>
        <taxon>Magnoliopsida</taxon>
        <taxon>eudicotyledons</taxon>
        <taxon>Gunneridae</taxon>
        <taxon>Pentapetalae</taxon>
        <taxon>rosids</taxon>
        <taxon>malvids</taxon>
        <taxon>Malvales</taxon>
        <taxon>Malvaceae</taxon>
        <taxon>Malvoideae</taxon>
        <taxon>Gossypium</taxon>
    </lineage>
</organism>
<evidence type="ECO:0000313" key="3">
    <source>
        <dbReference type="Proteomes" id="UP001358586"/>
    </source>
</evidence>
<dbReference type="InterPro" id="IPR044730">
    <property type="entry name" value="RNase_H-like_dom_plant"/>
</dbReference>
<dbReference type="Proteomes" id="UP001358586">
    <property type="component" value="Chromosome 12"/>
</dbReference>
<reference evidence="2 3" key="1">
    <citation type="submission" date="2023-03" db="EMBL/GenBank/DDBJ databases">
        <title>WGS of Gossypium arboreum.</title>
        <authorList>
            <person name="Yu D."/>
        </authorList>
    </citation>
    <scope>NUCLEOTIDE SEQUENCE [LARGE SCALE GENOMIC DNA]</scope>
    <source>
        <tissue evidence="2">Leaf</tissue>
    </source>
</reference>
<accession>A0ABR0MTG5</accession>
<dbReference type="InterPro" id="IPR012337">
    <property type="entry name" value="RNaseH-like_sf"/>
</dbReference>
<dbReference type="InterPro" id="IPR036397">
    <property type="entry name" value="RNaseH_sf"/>
</dbReference>
<evidence type="ECO:0000259" key="1">
    <source>
        <dbReference type="Pfam" id="PF13456"/>
    </source>
</evidence>
<sequence length="380" mass="42979">MIFSKGVNEGIQRRISGIFEFLVVQNLGSYLEVPLFHEKVTNNTLRFFVDKARSKLCSWNTKQLSLAGRITLGQSVLLSIPSYFMQSMMISKGLCDEIEDMVRQFICGSTSGNRKIALVSWDSICQPKLNGGLGIRSLCDQNTSFMMKLGFKLLTDCSSLWVKVLRSKYGVQGSLYEWIELNLRNKQEVNLMGGVNWAFCSELSFGAYGRTETYAYFKGIRTSRSDFIPLSLDGWVYLNTDGSVKNVDRFAVAGGLLREQDGNWIVGFTRYLGNYEVIDSELWGILDGVQIALDCGFRKVIIRIDNIEAVNLIHEGVSGGSNSALVMRIVLLLKSLSHWNLQHIPREENSIANRIVKLRRDRETGLRLLDKNYVMSFLIV</sequence>
<dbReference type="PANTHER" id="PTHR33116">
    <property type="entry name" value="REVERSE TRANSCRIPTASE ZINC-BINDING DOMAIN-CONTAINING PROTEIN-RELATED-RELATED"/>
    <property type="match status" value="1"/>
</dbReference>
<gene>
    <name evidence="2" type="ORF">PVK06_045213</name>
</gene>
<protein>
    <recommendedName>
        <fullName evidence="1">RNase H type-1 domain-containing protein</fullName>
    </recommendedName>
</protein>
<dbReference type="PANTHER" id="PTHR33116:SF86">
    <property type="entry name" value="REVERSE TRANSCRIPTASE DOMAIN-CONTAINING PROTEIN"/>
    <property type="match status" value="1"/>
</dbReference>
<dbReference type="SUPFAM" id="SSF53098">
    <property type="entry name" value="Ribonuclease H-like"/>
    <property type="match status" value="1"/>
</dbReference>
<dbReference type="Pfam" id="PF13456">
    <property type="entry name" value="RVT_3"/>
    <property type="match status" value="1"/>
</dbReference>